<dbReference type="InterPro" id="IPR043502">
    <property type="entry name" value="DNA/RNA_pol_sf"/>
</dbReference>
<evidence type="ECO:0000256" key="2">
    <source>
        <dbReference type="ARBA" id="ARBA00012180"/>
    </source>
</evidence>
<organism evidence="4 5">
    <name type="scientific">Cirrhinus mrigala</name>
    <name type="common">Mrigala</name>
    <dbReference type="NCBI Taxonomy" id="683832"/>
    <lineage>
        <taxon>Eukaryota</taxon>
        <taxon>Metazoa</taxon>
        <taxon>Chordata</taxon>
        <taxon>Craniata</taxon>
        <taxon>Vertebrata</taxon>
        <taxon>Euteleostomi</taxon>
        <taxon>Actinopterygii</taxon>
        <taxon>Neopterygii</taxon>
        <taxon>Teleostei</taxon>
        <taxon>Ostariophysi</taxon>
        <taxon>Cypriniformes</taxon>
        <taxon>Cyprinidae</taxon>
        <taxon>Labeoninae</taxon>
        <taxon>Labeonini</taxon>
        <taxon>Cirrhinus</taxon>
    </lineage>
</organism>
<dbReference type="InterPro" id="IPR043128">
    <property type="entry name" value="Rev_trsase/Diguanyl_cyclase"/>
</dbReference>
<feature type="non-terminal residue" evidence="4">
    <location>
        <position position="335"/>
    </location>
</feature>
<evidence type="ECO:0000259" key="3">
    <source>
        <dbReference type="PROSITE" id="PS50878"/>
    </source>
</evidence>
<dbReference type="GO" id="GO:0004523">
    <property type="term" value="F:RNA-DNA hybrid ribonuclease activity"/>
    <property type="evidence" value="ECO:0007669"/>
    <property type="project" value="UniProtKB-EC"/>
</dbReference>
<dbReference type="Gene3D" id="3.30.70.270">
    <property type="match status" value="1"/>
</dbReference>
<dbReference type="EC" id="3.1.26.4" evidence="2"/>
<evidence type="ECO:0000256" key="1">
    <source>
        <dbReference type="ARBA" id="ARBA00010879"/>
    </source>
</evidence>
<dbReference type="Pfam" id="PF00078">
    <property type="entry name" value="RVT_1"/>
    <property type="match status" value="1"/>
</dbReference>
<dbReference type="PANTHER" id="PTHR24559:SF440">
    <property type="entry name" value="RIBONUCLEASE H"/>
    <property type="match status" value="1"/>
</dbReference>
<sequence>MSGIRHLHLPHLQSHRPLVHHPNSPVIAIFKFSLTVRYSSPFITLQVGLFHKEEIRFLVLENSTVSIILGRPWLCRHRPELSWEPCDVIRWSEQCHTQCLVNLPHPQPVPVLLSSTHVESPEPSFTPEIPAEYTAFQDVFSKQAATHLPPHRPWDCAIELLPGAQLPKGRIYHLSIPEHQAMEEYIAEALSQGFIQPSTSLATSSFFFVGKKDGGLRPYTDYRQLNSQIIQQPYLLPLAPAALEELCGARVFTKLDLRSAYNLVRIRAGKTAFVTPTGHYEYRVMPYGLSISPSVFQTFMNVVFREFLHRFVVVYIDDILIYSRNLAEHRQHVQQ</sequence>
<dbReference type="PANTHER" id="PTHR24559">
    <property type="entry name" value="TRANSPOSON TY3-I GAG-POL POLYPROTEIN"/>
    <property type="match status" value="1"/>
</dbReference>
<evidence type="ECO:0000313" key="4">
    <source>
        <dbReference type="EMBL" id="KAL0181316.1"/>
    </source>
</evidence>
<dbReference type="Gene3D" id="3.10.10.10">
    <property type="entry name" value="HIV Type 1 Reverse Transcriptase, subunit A, domain 1"/>
    <property type="match status" value="1"/>
</dbReference>
<proteinExistence type="inferred from homology"/>
<evidence type="ECO:0000313" key="5">
    <source>
        <dbReference type="Proteomes" id="UP001529510"/>
    </source>
</evidence>
<dbReference type="AlphaFoldDB" id="A0ABD0Q5B0"/>
<dbReference type="InterPro" id="IPR000477">
    <property type="entry name" value="RT_dom"/>
</dbReference>
<name>A0ABD0Q5B0_CIRMR</name>
<reference evidence="4 5" key="1">
    <citation type="submission" date="2024-05" db="EMBL/GenBank/DDBJ databases">
        <title>Genome sequencing and assembly of Indian major carp, Cirrhinus mrigala (Hamilton, 1822).</title>
        <authorList>
            <person name="Mohindra V."/>
            <person name="Chowdhury L.M."/>
            <person name="Lal K."/>
            <person name="Jena J.K."/>
        </authorList>
    </citation>
    <scope>NUCLEOTIDE SEQUENCE [LARGE SCALE GENOMIC DNA]</scope>
    <source>
        <strain evidence="4">CM1030</strain>
        <tissue evidence="4">Blood</tissue>
    </source>
</reference>
<feature type="domain" description="Reverse transcriptase" evidence="3">
    <location>
        <begin position="190"/>
        <end position="335"/>
    </location>
</feature>
<comment type="similarity">
    <text evidence="1">Belongs to the beta type-B retroviral polymerase family. HERV class-II K(HML-2) pol subfamily.</text>
</comment>
<dbReference type="Proteomes" id="UP001529510">
    <property type="component" value="Unassembled WGS sequence"/>
</dbReference>
<dbReference type="SUPFAM" id="SSF56672">
    <property type="entry name" value="DNA/RNA polymerases"/>
    <property type="match status" value="1"/>
</dbReference>
<dbReference type="EMBL" id="JAMKFB020000011">
    <property type="protein sequence ID" value="KAL0181316.1"/>
    <property type="molecule type" value="Genomic_DNA"/>
</dbReference>
<accession>A0ABD0Q5B0</accession>
<gene>
    <name evidence="4" type="ORF">M9458_023722</name>
</gene>
<protein>
    <recommendedName>
        <fullName evidence="2">ribonuclease H</fullName>
        <ecNumber evidence="2">3.1.26.4</ecNumber>
    </recommendedName>
</protein>
<comment type="caution">
    <text evidence="4">The sequence shown here is derived from an EMBL/GenBank/DDBJ whole genome shotgun (WGS) entry which is preliminary data.</text>
</comment>
<dbReference type="CDD" id="cd01647">
    <property type="entry name" value="RT_LTR"/>
    <property type="match status" value="1"/>
</dbReference>
<dbReference type="PROSITE" id="PS50878">
    <property type="entry name" value="RT_POL"/>
    <property type="match status" value="1"/>
</dbReference>
<dbReference type="InterPro" id="IPR053134">
    <property type="entry name" value="RNA-dir_DNA_polymerase"/>
</dbReference>
<keyword evidence="5" id="KW-1185">Reference proteome</keyword>